<keyword evidence="2" id="KW-1185">Reference proteome</keyword>
<dbReference type="EMBL" id="JBIGHW010000012">
    <property type="protein sequence ID" value="MFG6442789.1"/>
    <property type="molecule type" value="Genomic_DNA"/>
</dbReference>
<accession>A0ABW7FN77</accession>
<name>A0ABW7FN77_9BURK</name>
<dbReference type="Proteomes" id="UP001606301">
    <property type="component" value="Unassembled WGS sequence"/>
</dbReference>
<reference evidence="1 2" key="1">
    <citation type="submission" date="2024-08" db="EMBL/GenBank/DDBJ databases">
        <authorList>
            <person name="Lu H."/>
        </authorList>
    </citation>
    <scope>NUCLEOTIDE SEQUENCE [LARGE SCALE GENOMIC DNA]</scope>
    <source>
        <strain evidence="1 2">LKC17W</strain>
    </source>
</reference>
<proteinExistence type="predicted"/>
<sequence>MQVPQHLSPQLSGVADNGILARVPSQFVAQAARTLPDPACSLDDLMSVDIEAAWAGRVRLTFKRQRYCRPRAKVSYFAWHCIHAVPAPAGAPGEQPHAAQG</sequence>
<evidence type="ECO:0008006" key="3">
    <source>
        <dbReference type="Google" id="ProtNLM"/>
    </source>
</evidence>
<gene>
    <name evidence="1" type="ORF">ACG0Z3_19040</name>
</gene>
<evidence type="ECO:0000313" key="2">
    <source>
        <dbReference type="Proteomes" id="UP001606301"/>
    </source>
</evidence>
<dbReference type="RefSeq" id="WP_394400382.1">
    <property type="nucleotide sequence ID" value="NZ_JBIGHW010000012.1"/>
</dbReference>
<organism evidence="1 2">
    <name type="scientific">Pelomonas margarita</name>
    <dbReference type="NCBI Taxonomy" id="3299031"/>
    <lineage>
        <taxon>Bacteria</taxon>
        <taxon>Pseudomonadati</taxon>
        <taxon>Pseudomonadota</taxon>
        <taxon>Betaproteobacteria</taxon>
        <taxon>Burkholderiales</taxon>
        <taxon>Sphaerotilaceae</taxon>
        <taxon>Roseateles</taxon>
    </lineage>
</organism>
<protein>
    <recommendedName>
        <fullName evidence="3">Transposase</fullName>
    </recommendedName>
</protein>
<comment type="caution">
    <text evidence="1">The sequence shown here is derived from an EMBL/GenBank/DDBJ whole genome shotgun (WGS) entry which is preliminary data.</text>
</comment>
<evidence type="ECO:0000313" key="1">
    <source>
        <dbReference type="EMBL" id="MFG6442789.1"/>
    </source>
</evidence>